<name>A0AAD0IFC0_PSESX</name>
<dbReference type="EMBL" id="CP028490">
    <property type="protein sequence ID" value="AVX27025.1"/>
    <property type="molecule type" value="Genomic_DNA"/>
</dbReference>
<evidence type="ECO:0000313" key="2">
    <source>
        <dbReference type="Proteomes" id="UP000240475"/>
    </source>
</evidence>
<gene>
    <name evidence="1" type="ORF">DA456_24895</name>
</gene>
<organism evidence="1 2">
    <name type="scientific">Pseudomonas syringae pv. atrofaciens</name>
    <dbReference type="NCBI Taxonomy" id="192087"/>
    <lineage>
        <taxon>Bacteria</taxon>
        <taxon>Pseudomonadati</taxon>
        <taxon>Pseudomonadota</taxon>
        <taxon>Gammaproteobacteria</taxon>
        <taxon>Pseudomonadales</taxon>
        <taxon>Pseudomonadaceae</taxon>
        <taxon>Pseudomonas</taxon>
        <taxon>Pseudomonas syringae</taxon>
    </lineage>
</organism>
<accession>A0AAD0IFC0</accession>
<proteinExistence type="predicted"/>
<protein>
    <submittedName>
        <fullName evidence="1">Uncharacterized protein</fullName>
    </submittedName>
</protein>
<sequence>MSGNAYLDHKKPLKPENPIPYRWAEARIGIADVFRGEDVWLTNRIWMRRLRIRLPRRARAMS</sequence>
<dbReference type="Proteomes" id="UP000240475">
    <property type="component" value="Chromosome"/>
</dbReference>
<dbReference type="AlphaFoldDB" id="A0AAD0IFC0"/>
<reference evidence="1 2" key="1">
    <citation type="submission" date="2018-04" db="EMBL/GenBank/DDBJ databases">
        <authorList>
            <person name="Cha J.-S."/>
        </authorList>
    </citation>
    <scope>NUCLEOTIDE SEQUENCE [LARGE SCALE GENOMIC DNA]</scope>
    <source>
        <strain evidence="1 2">LMG5095</strain>
    </source>
</reference>
<evidence type="ECO:0000313" key="1">
    <source>
        <dbReference type="EMBL" id="AVX27025.1"/>
    </source>
</evidence>